<dbReference type="PROSITE" id="PS51293">
    <property type="entry name" value="SANT"/>
    <property type="match status" value="1"/>
</dbReference>
<dbReference type="SMART" id="SM00717">
    <property type="entry name" value="SANT"/>
    <property type="match status" value="1"/>
</dbReference>
<dbReference type="PROSITE" id="PS50934">
    <property type="entry name" value="SWIRM"/>
    <property type="match status" value="1"/>
</dbReference>
<dbReference type="OrthoDB" id="270417at2759"/>
<evidence type="ECO:0000313" key="9">
    <source>
        <dbReference type="Proteomes" id="UP000549394"/>
    </source>
</evidence>
<dbReference type="AlphaFoldDB" id="A0A7I8W718"/>
<dbReference type="InterPro" id="IPR007526">
    <property type="entry name" value="SWIRM"/>
</dbReference>
<evidence type="ECO:0000256" key="2">
    <source>
        <dbReference type="ARBA" id="ARBA00022771"/>
    </source>
</evidence>
<evidence type="ECO:0000256" key="1">
    <source>
        <dbReference type="ARBA" id="ARBA00022723"/>
    </source>
</evidence>
<dbReference type="GO" id="GO:0005634">
    <property type="term" value="C:nucleus"/>
    <property type="evidence" value="ECO:0007669"/>
    <property type="project" value="TreeGrafter"/>
</dbReference>
<feature type="domain" description="Myb-like" evidence="5">
    <location>
        <begin position="75"/>
        <end position="120"/>
    </location>
</feature>
<dbReference type="InterPro" id="IPR055141">
    <property type="entry name" value="TADA2A_B-like_dom"/>
</dbReference>
<dbReference type="Pfam" id="PF22941">
    <property type="entry name" value="TADA2A-like_3rd"/>
    <property type="match status" value="1"/>
</dbReference>
<accession>A0A7I8W718</accession>
<dbReference type="GO" id="GO:0140672">
    <property type="term" value="C:ATAC complex"/>
    <property type="evidence" value="ECO:0007669"/>
    <property type="project" value="UniProtKB-ARBA"/>
</dbReference>
<dbReference type="Gene3D" id="1.10.10.60">
    <property type="entry name" value="Homeodomain-like"/>
    <property type="match status" value="1"/>
</dbReference>
<dbReference type="InterPro" id="IPR000433">
    <property type="entry name" value="Znf_ZZ"/>
</dbReference>
<dbReference type="Pfam" id="PF25299">
    <property type="entry name" value="ZZ_ADA2"/>
    <property type="match status" value="1"/>
</dbReference>
<evidence type="ECO:0000259" key="5">
    <source>
        <dbReference type="PROSITE" id="PS50090"/>
    </source>
</evidence>
<keyword evidence="3" id="KW-0862">Zinc</keyword>
<dbReference type="GO" id="GO:0003682">
    <property type="term" value="F:chromatin binding"/>
    <property type="evidence" value="ECO:0007669"/>
    <property type="project" value="TreeGrafter"/>
</dbReference>
<dbReference type="Pfam" id="PF00249">
    <property type="entry name" value="Myb_DNA-binding"/>
    <property type="match status" value="1"/>
</dbReference>
<feature type="domain" description="SWIRM" evidence="6">
    <location>
        <begin position="374"/>
        <end position="469"/>
    </location>
</feature>
<dbReference type="InterPro" id="IPR009057">
    <property type="entry name" value="Homeodomain-like_sf"/>
</dbReference>
<dbReference type="GO" id="GO:0008270">
    <property type="term" value="F:zinc ion binding"/>
    <property type="evidence" value="ECO:0007669"/>
    <property type="project" value="UniProtKB-KW"/>
</dbReference>
<dbReference type="InterPro" id="IPR017884">
    <property type="entry name" value="SANT_dom"/>
</dbReference>
<keyword evidence="1" id="KW-0479">Metal-binding</keyword>
<dbReference type="EMBL" id="CAJFCJ010000018">
    <property type="protein sequence ID" value="CAD5122590.1"/>
    <property type="molecule type" value="Genomic_DNA"/>
</dbReference>
<dbReference type="GO" id="GO:0003713">
    <property type="term" value="F:transcription coactivator activity"/>
    <property type="evidence" value="ECO:0007669"/>
    <property type="project" value="TreeGrafter"/>
</dbReference>
<dbReference type="PROSITE" id="PS01357">
    <property type="entry name" value="ZF_ZZ_1"/>
    <property type="match status" value="1"/>
</dbReference>
<dbReference type="SUPFAM" id="SSF46689">
    <property type="entry name" value="Homeodomain-like"/>
    <property type="match status" value="2"/>
</dbReference>
<evidence type="ECO:0000259" key="7">
    <source>
        <dbReference type="PROSITE" id="PS51293"/>
    </source>
</evidence>
<keyword evidence="9" id="KW-1185">Reference proteome</keyword>
<evidence type="ECO:0000259" key="6">
    <source>
        <dbReference type="PROSITE" id="PS50934"/>
    </source>
</evidence>
<protein>
    <submittedName>
        <fullName evidence="8">DgyrCDS11002</fullName>
    </submittedName>
</protein>
<dbReference type="GO" id="GO:0006357">
    <property type="term" value="P:regulation of transcription by RNA polymerase II"/>
    <property type="evidence" value="ECO:0007669"/>
    <property type="project" value="TreeGrafter"/>
</dbReference>
<organism evidence="8 9">
    <name type="scientific">Dimorphilus gyrociliatus</name>
    <dbReference type="NCBI Taxonomy" id="2664684"/>
    <lineage>
        <taxon>Eukaryota</taxon>
        <taxon>Metazoa</taxon>
        <taxon>Spiralia</taxon>
        <taxon>Lophotrochozoa</taxon>
        <taxon>Annelida</taxon>
        <taxon>Polychaeta</taxon>
        <taxon>Polychaeta incertae sedis</taxon>
        <taxon>Dinophilidae</taxon>
        <taxon>Dimorphilus</taxon>
    </lineage>
</organism>
<dbReference type="GO" id="GO:0006338">
    <property type="term" value="P:chromatin remodeling"/>
    <property type="evidence" value="ECO:0007669"/>
    <property type="project" value="TreeGrafter"/>
</dbReference>
<evidence type="ECO:0000256" key="4">
    <source>
        <dbReference type="ARBA" id="ARBA00023242"/>
    </source>
</evidence>
<gene>
    <name evidence="8" type="ORF">DGYR_LOCUS10389</name>
</gene>
<evidence type="ECO:0000256" key="3">
    <source>
        <dbReference type="ARBA" id="ARBA00022833"/>
    </source>
</evidence>
<keyword evidence="4" id="KW-0539">Nucleus</keyword>
<feature type="domain" description="SANT" evidence="7">
    <location>
        <begin position="72"/>
        <end position="124"/>
    </location>
</feature>
<dbReference type="InterPro" id="IPR001005">
    <property type="entry name" value="SANT/Myb"/>
</dbReference>
<dbReference type="InterPro" id="IPR036388">
    <property type="entry name" value="WH-like_DNA-bd_sf"/>
</dbReference>
<dbReference type="SUPFAM" id="SSF57850">
    <property type="entry name" value="RING/U-box"/>
    <property type="match status" value="1"/>
</dbReference>
<name>A0A7I8W718_9ANNE</name>
<dbReference type="PROSITE" id="PS50090">
    <property type="entry name" value="MYB_LIKE"/>
    <property type="match status" value="1"/>
</dbReference>
<reference evidence="8 9" key="1">
    <citation type="submission" date="2020-08" db="EMBL/GenBank/DDBJ databases">
        <authorList>
            <person name="Hejnol A."/>
        </authorList>
    </citation>
    <scope>NUCLEOTIDE SEQUENCE [LARGE SCALE GENOMIC DNA]</scope>
</reference>
<evidence type="ECO:0000313" key="8">
    <source>
        <dbReference type="EMBL" id="CAD5122590.1"/>
    </source>
</evidence>
<dbReference type="CDD" id="cd00167">
    <property type="entry name" value="SANT"/>
    <property type="match status" value="1"/>
</dbReference>
<dbReference type="Proteomes" id="UP000549394">
    <property type="component" value="Unassembled WGS sequence"/>
</dbReference>
<comment type="caution">
    <text evidence="8">The sequence shown here is derived from an EMBL/GenBank/DDBJ whole genome shotgun (WGS) entry which is preliminary data.</text>
</comment>
<dbReference type="FunFam" id="1.10.10.10:FF:000087">
    <property type="entry name" value="Transcriptional adapter 2"/>
    <property type="match status" value="1"/>
</dbReference>
<dbReference type="Gene3D" id="1.10.10.10">
    <property type="entry name" value="Winged helix-like DNA-binding domain superfamily/Winged helix DNA-binding domain"/>
    <property type="match status" value="1"/>
</dbReference>
<proteinExistence type="predicted"/>
<sequence length="472" mass="55809">MENNQETRQGNTKLKAGNNLCRKCRIILDKVHISCVDCERDIKLCLKCFSSGKEIPEHRRTHAYKIEIPKTTGPGQWSIEEQEDLLTAMENFNFENWEEIAKVMKNRTKEECKEFYMGNFIKYPKDRELQSLVSNYAEPPRTTILSSTEDNLFLEEIRPKVDSCLHNYLAKYNPHRSEFECEYKNNSEKILINLKTDDNCEDWETEVKIALIDIYRDALRKRRQRHRCVKRYGLLRNKEIDDAVSEELSSTGFKYYQKLKVLAQFMNQEDFDKYFSQLDICFRLKDDVKKLQNLRQLGIKTLEGGLMHVDLYRQRRTEEKRVDVSKSRRTYLQLSNCRSKRIVSPMKARSFTRFEVVDMFFGSQHKPENLTLEEIVRDVSQILDIKDMPRYEELNSNEKYLASLLRFSPEKYLSMKKKLVSLSDKYGGIRLSHARSACKVNVNSVKPVYFYLLHTGIIKQLPNDVQIDLPFK</sequence>
<dbReference type="PANTHER" id="PTHR12374:SF20">
    <property type="entry name" value="TRANSCRIPTIONAL ADAPTER 2-ALPHA"/>
    <property type="match status" value="1"/>
</dbReference>
<dbReference type="PANTHER" id="PTHR12374">
    <property type="entry name" value="TRANSCRIPTIONAL ADAPTOR 2 ADA2 -RELATED"/>
    <property type="match status" value="1"/>
</dbReference>
<keyword evidence="2" id="KW-0863">Zinc-finger</keyword>